<comment type="caution">
    <text evidence="8">The sequence shown here is derived from an EMBL/GenBank/DDBJ whole genome shotgun (WGS) entry which is preliminary data.</text>
</comment>
<dbReference type="PANTHER" id="PTHR12632">
    <property type="entry name" value="TRANSCRIPTION FACTOR NF-Y ALPHA-RELATED"/>
    <property type="match status" value="1"/>
</dbReference>
<feature type="non-terminal residue" evidence="8">
    <location>
        <position position="1"/>
    </location>
</feature>
<dbReference type="GO" id="GO:0003677">
    <property type="term" value="F:DNA binding"/>
    <property type="evidence" value="ECO:0007669"/>
    <property type="project" value="UniProtKB-KW"/>
</dbReference>
<dbReference type="OrthoDB" id="1097733at2759"/>
<dbReference type="AlphaFoldDB" id="A0A9P6FQ28"/>
<gene>
    <name evidence="8" type="primary">HAP2_1</name>
    <name evidence="8" type="ORF">BGW38_005320</name>
</gene>
<evidence type="ECO:0000256" key="5">
    <source>
        <dbReference type="ARBA" id="ARBA00023242"/>
    </source>
</evidence>
<comment type="function">
    <text evidence="6">Component of the sequence-specific heterotrimeric transcription factor (NF-Y) which specifically recognizes a 5'-CCAAT-3' box motif found in the promoters of its target genes.</text>
</comment>
<keyword evidence="2 6" id="KW-0805">Transcription regulation</keyword>
<dbReference type="Gene3D" id="6.10.250.2430">
    <property type="match status" value="1"/>
</dbReference>
<name>A0A9P6FQ28_9FUNG</name>
<evidence type="ECO:0000256" key="6">
    <source>
        <dbReference type="RuleBase" id="RU367155"/>
    </source>
</evidence>
<feature type="region of interest" description="Disordered" evidence="7">
    <location>
        <begin position="31"/>
        <end position="75"/>
    </location>
</feature>
<dbReference type="PROSITE" id="PS51152">
    <property type="entry name" value="NFYA_HAP2_2"/>
    <property type="match status" value="1"/>
</dbReference>
<comment type="subunit">
    <text evidence="6">Heterotrimer.</text>
</comment>
<feature type="region of interest" description="Disordered" evidence="7">
    <location>
        <begin position="1"/>
        <end position="20"/>
    </location>
</feature>
<proteinExistence type="inferred from homology"/>
<comment type="similarity">
    <text evidence="6">Belongs to the NFYA/HAP2 subunit family.</text>
</comment>
<evidence type="ECO:0000313" key="8">
    <source>
        <dbReference type="EMBL" id="KAF9578736.1"/>
    </source>
</evidence>
<reference evidence="8" key="1">
    <citation type="journal article" date="2020" name="Fungal Divers.">
        <title>Resolving the Mortierellaceae phylogeny through synthesis of multi-gene phylogenetics and phylogenomics.</title>
        <authorList>
            <person name="Vandepol N."/>
            <person name="Liber J."/>
            <person name="Desiro A."/>
            <person name="Na H."/>
            <person name="Kennedy M."/>
            <person name="Barry K."/>
            <person name="Grigoriev I.V."/>
            <person name="Miller A.N."/>
            <person name="O'Donnell K."/>
            <person name="Stajich J.E."/>
            <person name="Bonito G."/>
        </authorList>
    </citation>
    <scope>NUCLEOTIDE SEQUENCE</scope>
    <source>
        <strain evidence="8">KOD1015</strain>
    </source>
</reference>
<evidence type="ECO:0000256" key="7">
    <source>
        <dbReference type="SAM" id="MobiDB-lite"/>
    </source>
</evidence>
<dbReference type="InterPro" id="IPR001289">
    <property type="entry name" value="NFYA"/>
</dbReference>
<dbReference type="Proteomes" id="UP000780801">
    <property type="component" value="Unassembled WGS sequence"/>
</dbReference>
<keyword evidence="5 6" id="KW-0539">Nucleus</keyword>
<evidence type="ECO:0000313" key="9">
    <source>
        <dbReference type="Proteomes" id="UP000780801"/>
    </source>
</evidence>
<dbReference type="GO" id="GO:0005634">
    <property type="term" value="C:nucleus"/>
    <property type="evidence" value="ECO:0007669"/>
    <property type="project" value="UniProtKB-SubCell"/>
</dbReference>
<organism evidence="8 9">
    <name type="scientific">Lunasporangiospora selenospora</name>
    <dbReference type="NCBI Taxonomy" id="979761"/>
    <lineage>
        <taxon>Eukaryota</taxon>
        <taxon>Fungi</taxon>
        <taxon>Fungi incertae sedis</taxon>
        <taxon>Mucoromycota</taxon>
        <taxon>Mortierellomycotina</taxon>
        <taxon>Mortierellomycetes</taxon>
        <taxon>Mortierellales</taxon>
        <taxon>Mortierellaceae</taxon>
        <taxon>Lunasporangiospora</taxon>
    </lineage>
</organism>
<protein>
    <recommendedName>
        <fullName evidence="6">Transcriptional activator HAP2</fullName>
    </recommendedName>
</protein>
<accession>A0A9P6FQ28</accession>
<dbReference type="Pfam" id="PF02045">
    <property type="entry name" value="CBFB_NFYA"/>
    <property type="match status" value="1"/>
</dbReference>
<keyword evidence="3 6" id="KW-0238">DNA-binding</keyword>
<sequence>YLHESRHKHAMRRPRGPGGRFLTATEIAAMDKEKPDTEVGDLGDVTSGGQGVDGGAFDQSLHHESYQVQHHRQQLKHEELLQQQQLRMQQQQLQQSLPQPRQVYETGL</sequence>
<dbReference type="GO" id="GO:0003700">
    <property type="term" value="F:DNA-binding transcription factor activity"/>
    <property type="evidence" value="ECO:0007669"/>
    <property type="project" value="UniProtKB-UniRule"/>
</dbReference>
<keyword evidence="4 6" id="KW-0804">Transcription</keyword>
<feature type="compositionally biased region" description="Basic residues" evidence="7">
    <location>
        <begin position="1"/>
        <end position="15"/>
    </location>
</feature>
<evidence type="ECO:0000256" key="4">
    <source>
        <dbReference type="ARBA" id="ARBA00023163"/>
    </source>
</evidence>
<evidence type="ECO:0000256" key="1">
    <source>
        <dbReference type="ARBA" id="ARBA00004123"/>
    </source>
</evidence>
<dbReference type="EMBL" id="JAABOA010003373">
    <property type="protein sequence ID" value="KAF9578736.1"/>
    <property type="molecule type" value="Genomic_DNA"/>
</dbReference>
<keyword evidence="9" id="KW-1185">Reference proteome</keyword>
<evidence type="ECO:0000256" key="2">
    <source>
        <dbReference type="ARBA" id="ARBA00023015"/>
    </source>
</evidence>
<evidence type="ECO:0000256" key="3">
    <source>
        <dbReference type="ARBA" id="ARBA00023125"/>
    </source>
</evidence>
<comment type="subcellular location">
    <subcellularLocation>
        <location evidence="1 6">Nucleus</location>
    </subcellularLocation>
</comment>